<dbReference type="GO" id="GO:0005739">
    <property type="term" value="C:mitochondrion"/>
    <property type="evidence" value="ECO:0007669"/>
    <property type="project" value="UniProtKB-SubCell"/>
</dbReference>
<evidence type="ECO:0000256" key="7">
    <source>
        <dbReference type="ARBA" id="ARBA00022803"/>
    </source>
</evidence>
<evidence type="ECO:0000256" key="1">
    <source>
        <dbReference type="ARBA" id="ARBA00004173"/>
    </source>
</evidence>
<dbReference type="GO" id="GO:0007283">
    <property type="term" value="P:spermatogenesis"/>
    <property type="evidence" value="ECO:0007669"/>
    <property type="project" value="UniProtKB-KW"/>
</dbReference>
<dbReference type="GO" id="GO:0019894">
    <property type="term" value="F:kinesin binding"/>
    <property type="evidence" value="ECO:0007669"/>
    <property type="project" value="TreeGrafter"/>
</dbReference>
<organism evidence="14">
    <name type="scientific">Petromyzon marinus</name>
    <name type="common">Sea lamprey</name>
    <dbReference type="NCBI Taxonomy" id="7757"/>
    <lineage>
        <taxon>Eukaryota</taxon>
        <taxon>Metazoa</taxon>
        <taxon>Chordata</taxon>
        <taxon>Craniata</taxon>
        <taxon>Vertebrata</taxon>
        <taxon>Cyclostomata</taxon>
        <taxon>Hyperoartia</taxon>
        <taxon>Petromyzontiformes</taxon>
        <taxon>Petromyzontidae</taxon>
        <taxon>Petromyzon</taxon>
    </lineage>
</organism>
<evidence type="ECO:0000256" key="12">
    <source>
        <dbReference type="ARBA" id="ARBA00046448"/>
    </source>
</evidence>
<comment type="function">
    <text evidence="11">Kinesin is a microtubule-associated force-producing protein that may play a role in organelle transport. Plays a role during spermiogenesis in the development of the sperm tail midpiece and in the normal function of spermatozoa. May play a role in the formation of the mitochondrial sheath formation in the developing spermatid midpiece.</text>
</comment>
<evidence type="ECO:0000256" key="13">
    <source>
        <dbReference type="SAM" id="MobiDB-lite"/>
    </source>
</evidence>
<evidence type="ECO:0000256" key="9">
    <source>
        <dbReference type="ARBA" id="ARBA00023128"/>
    </source>
</evidence>
<evidence type="ECO:0000256" key="6">
    <source>
        <dbReference type="ARBA" id="ARBA00022782"/>
    </source>
</evidence>
<dbReference type="GO" id="GO:0007018">
    <property type="term" value="P:microtubule-based movement"/>
    <property type="evidence" value="ECO:0007669"/>
    <property type="project" value="TreeGrafter"/>
</dbReference>
<dbReference type="AlphaFoldDB" id="S4R6X9"/>
<reference evidence="14" key="2">
    <citation type="submission" date="2025-09" db="UniProtKB">
        <authorList>
            <consortium name="Ensembl"/>
        </authorList>
    </citation>
    <scope>IDENTIFICATION</scope>
</reference>
<protein>
    <recommendedName>
        <fullName evidence="10">Kinesin light chain 3</fullName>
    </recommendedName>
</protein>
<evidence type="ECO:0000256" key="10">
    <source>
        <dbReference type="ARBA" id="ARBA00040765"/>
    </source>
</evidence>
<keyword evidence="3" id="KW-0963">Cytoplasm</keyword>
<reference evidence="14" key="1">
    <citation type="submission" date="2025-08" db="UniProtKB">
        <authorList>
            <consortium name="Ensembl"/>
        </authorList>
    </citation>
    <scope>IDENTIFICATION</scope>
</reference>
<dbReference type="STRING" id="7757.ENSPMAP00000000959"/>
<comment type="subcellular location">
    <subcellularLocation>
        <location evidence="2">Cytoplasm</location>
    </subcellularLocation>
    <subcellularLocation>
        <location evidence="1">Mitochondrion</location>
    </subcellularLocation>
</comment>
<accession>S4R6X9</accession>
<name>S4R6X9_PETMA</name>
<dbReference type="GO" id="GO:0030154">
    <property type="term" value="P:cell differentiation"/>
    <property type="evidence" value="ECO:0007669"/>
    <property type="project" value="UniProtKB-KW"/>
</dbReference>
<dbReference type="PANTHER" id="PTHR45783">
    <property type="entry name" value="KINESIN LIGHT CHAIN"/>
    <property type="match status" value="1"/>
</dbReference>
<dbReference type="HOGENOM" id="CLU_091200_0_0_1"/>
<keyword evidence="7" id="KW-0802">TPR repeat</keyword>
<evidence type="ECO:0000313" key="14">
    <source>
        <dbReference type="Ensembl" id="ENSPMAP00000000959.1"/>
    </source>
</evidence>
<dbReference type="GO" id="GO:0005871">
    <property type="term" value="C:kinesin complex"/>
    <property type="evidence" value="ECO:0007669"/>
    <property type="project" value="InterPro"/>
</dbReference>
<dbReference type="InterPro" id="IPR002151">
    <property type="entry name" value="Kinesin_light"/>
</dbReference>
<dbReference type="Gene3D" id="1.25.40.10">
    <property type="entry name" value="Tetratricopeptide repeat domain"/>
    <property type="match status" value="1"/>
</dbReference>
<keyword evidence="5" id="KW-0677">Repeat</keyword>
<proteinExistence type="predicted"/>
<comment type="subunit">
    <text evidence="12">Oligomer composed of two heavy chains and two light chains. Associates with microtubulin in an ATP-dependent manner. Interacts with KIF5C. Interacts with ODF1. Interacts with LRGUK. Interacts with VDAC2.</text>
</comment>
<evidence type="ECO:0000256" key="4">
    <source>
        <dbReference type="ARBA" id="ARBA00022553"/>
    </source>
</evidence>
<keyword evidence="6" id="KW-0221">Differentiation</keyword>
<evidence type="ECO:0000256" key="8">
    <source>
        <dbReference type="ARBA" id="ARBA00022871"/>
    </source>
</evidence>
<keyword evidence="8" id="KW-0744">Spermatogenesis</keyword>
<keyword evidence="9" id="KW-0496">Mitochondrion</keyword>
<sequence length="175" mass="19605">HAEEREYNVKRCEGSHLELGNWYKVSREDSPTVTNTLKNLAALYRRQGRVEAAQTLEQYIARSHCRVVTLLSACAVQDGNLVRAHDSGSQMSLHSVEFVKYESGPEGSDDDGTGAMSRSSSFGKLRETIVRSSEKLVMKLKGQVEEPRNPGMKRASSLITLNSSNKTWDEPYQVR</sequence>
<evidence type="ECO:0000256" key="5">
    <source>
        <dbReference type="ARBA" id="ARBA00022737"/>
    </source>
</evidence>
<dbReference type="InterPro" id="IPR011990">
    <property type="entry name" value="TPR-like_helical_dom_sf"/>
</dbReference>
<evidence type="ECO:0000256" key="3">
    <source>
        <dbReference type="ARBA" id="ARBA00022490"/>
    </source>
</evidence>
<dbReference type="Ensembl" id="ENSPMAT00000000963.1">
    <property type="protein sequence ID" value="ENSPMAP00000000959.1"/>
    <property type="gene ID" value="ENSPMAG00000000877.1"/>
</dbReference>
<dbReference type="PANTHER" id="PTHR45783:SF1">
    <property type="entry name" value="KINESIN LIGHT CHAIN 3"/>
    <property type="match status" value="1"/>
</dbReference>
<feature type="region of interest" description="Disordered" evidence="13">
    <location>
        <begin position="102"/>
        <end position="121"/>
    </location>
</feature>
<evidence type="ECO:0000256" key="11">
    <source>
        <dbReference type="ARBA" id="ARBA00045520"/>
    </source>
</evidence>
<keyword evidence="4" id="KW-0597">Phosphoprotein</keyword>
<evidence type="ECO:0000256" key="2">
    <source>
        <dbReference type="ARBA" id="ARBA00004496"/>
    </source>
</evidence>